<reference evidence="5" key="1">
    <citation type="journal article" date="2020" name="Nature">
        <title>Giant virus diversity and host interactions through global metagenomics.</title>
        <authorList>
            <person name="Schulz F."/>
            <person name="Roux S."/>
            <person name="Paez-Espino D."/>
            <person name="Jungbluth S."/>
            <person name="Walsh D.A."/>
            <person name="Denef V.J."/>
            <person name="McMahon K.D."/>
            <person name="Konstantinidis K.T."/>
            <person name="Eloe-Fadrosh E.A."/>
            <person name="Kyrpides N.C."/>
            <person name="Woyke T."/>
        </authorList>
    </citation>
    <scope>NUCLEOTIDE SEQUENCE</scope>
    <source>
        <strain evidence="5">GVMAG-M-3300009422-16</strain>
    </source>
</reference>
<dbReference type="PANTHER" id="PTHR23431">
    <property type="entry name" value="DNA-DIRECTED RNA POLYMERASES I, II, AND III SUBUNIT RPABC5 FAMILY MEMBER"/>
    <property type="match status" value="1"/>
</dbReference>
<dbReference type="GO" id="GO:0003677">
    <property type="term" value="F:DNA binding"/>
    <property type="evidence" value="ECO:0007669"/>
    <property type="project" value="InterPro"/>
</dbReference>
<dbReference type="GO" id="GO:0003899">
    <property type="term" value="F:DNA-directed RNA polymerase activity"/>
    <property type="evidence" value="ECO:0007669"/>
    <property type="project" value="InterPro"/>
</dbReference>
<proteinExistence type="predicted"/>
<dbReference type="Pfam" id="PF01194">
    <property type="entry name" value="RNA_pol_N"/>
    <property type="match status" value="1"/>
</dbReference>
<evidence type="ECO:0000256" key="2">
    <source>
        <dbReference type="ARBA" id="ARBA00022723"/>
    </source>
</evidence>
<dbReference type="GO" id="GO:0006351">
    <property type="term" value="P:DNA-templated transcription"/>
    <property type="evidence" value="ECO:0007669"/>
    <property type="project" value="InterPro"/>
</dbReference>
<dbReference type="AlphaFoldDB" id="A0A6C0B527"/>
<dbReference type="EMBL" id="MN739059">
    <property type="protein sequence ID" value="QHS86649.1"/>
    <property type="molecule type" value="Genomic_DNA"/>
</dbReference>
<dbReference type="SUPFAM" id="SSF46924">
    <property type="entry name" value="RNA polymerase subunit RPB10"/>
    <property type="match status" value="2"/>
</dbReference>
<keyword evidence="2" id="KW-0479">Metal-binding</keyword>
<organism evidence="5">
    <name type="scientific">viral metagenome</name>
    <dbReference type="NCBI Taxonomy" id="1070528"/>
    <lineage>
        <taxon>unclassified sequences</taxon>
        <taxon>metagenomes</taxon>
        <taxon>organismal metagenomes</taxon>
    </lineage>
</organism>
<evidence type="ECO:0000313" key="5">
    <source>
        <dbReference type="EMBL" id="QHS86649.1"/>
    </source>
</evidence>
<evidence type="ECO:0000256" key="1">
    <source>
        <dbReference type="ARBA" id="ARBA00022478"/>
    </source>
</evidence>
<dbReference type="InterPro" id="IPR000268">
    <property type="entry name" value="RPABC5/Rpb10"/>
</dbReference>
<evidence type="ECO:0000256" key="3">
    <source>
        <dbReference type="ARBA" id="ARBA00022833"/>
    </source>
</evidence>
<dbReference type="PANTHER" id="PTHR23431:SF3">
    <property type="entry name" value="DNA-DIRECTED RNA POLYMERASES I, II, AND III SUBUNIT RPABC5"/>
    <property type="match status" value="1"/>
</dbReference>
<keyword evidence="4" id="KW-0804">Transcription</keyword>
<protein>
    <submittedName>
        <fullName evidence="5">Uncharacterized protein</fullName>
    </submittedName>
</protein>
<dbReference type="GO" id="GO:0008270">
    <property type="term" value="F:zinc ion binding"/>
    <property type="evidence" value="ECO:0007669"/>
    <property type="project" value="TreeGrafter"/>
</dbReference>
<dbReference type="Gene3D" id="1.10.10.60">
    <property type="entry name" value="Homeodomain-like"/>
    <property type="match status" value="1"/>
</dbReference>
<dbReference type="InterPro" id="IPR023580">
    <property type="entry name" value="RNA_pol_su_RPB10"/>
</dbReference>
<name>A0A6C0B527_9ZZZZ</name>
<accession>A0A6C0B527</accession>
<sequence length="92" mass="10693">MIIPVRCFTCNKVLASKYGKYKELIQVENERRIMAQQPKIDNILSGDDITIDDTTHSSEITILYKNIFKQIGVERYCCKRCIISHVDLIDKI</sequence>
<keyword evidence="1" id="KW-0240">DNA-directed RNA polymerase</keyword>
<evidence type="ECO:0000256" key="4">
    <source>
        <dbReference type="ARBA" id="ARBA00023163"/>
    </source>
</evidence>
<dbReference type="GO" id="GO:0000428">
    <property type="term" value="C:DNA-directed RNA polymerase complex"/>
    <property type="evidence" value="ECO:0007669"/>
    <property type="project" value="UniProtKB-KW"/>
</dbReference>
<keyword evidence="3" id="KW-0862">Zinc</keyword>